<feature type="transmembrane region" description="Helical" evidence="6">
    <location>
        <begin position="162"/>
        <end position="182"/>
    </location>
</feature>
<organism evidence="8 10">
    <name type="scientific">Modestobacter muralis</name>
    <dbReference type="NCBI Taxonomy" id="1608614"/>
    <lineage>
        <taxon>Bacteria</taxon>
        <taxon>Bacillati</taxon>
        <taxon>Actinomycetota</taxon>
        <taxon>Actinomycetes</taxon>
        <taxon>Geodermatophilales</taxon>
        <taxon>Geodermatophilaceae</taxon>
        <taxon>Modestobacter</taxon>
    </lineage>
</organism>
<evidence type="ECO:0000313" key="9">
    <source>
        <dbReference type="Proteomes" id="UP000468828"/>
    </source>
</evidence>
<dbReference type="GO" id="GO:0005886">
    <property type="term" value="C:plasma membrane"/>
    <property type="evidence" value="ECO:0007669"/>
    <property type="project" value="UniProtKB-SubCell"/>
</dbReference>
<feature type="transmembrane region" description="Helical" evidence="6">
    <location>
        <begin position="97"/>
        <end position="123"/>
    </location>
</feature>
<dbReference type="PANTHER" id="PTHR30250:SF11">
    <property type="entry name" value="O-ANTIGEN TRANSPORTER-RELATED"/>
    <property type="match status" value="1"/>
</dbReference>
<keyword evidence="2" id="KW-1003">Cell membrane</keyword>
<reference evidence="7 9" key="1">
    <citation type="submission" date="2020-01" db="EMBL/GenBank/DDBJ databases">
        <title>the WGS Modestobacter muralis CPCC 204518.</title>
        <authorList>
            <person name="Jiang Z."/>
        </authorList>
    </citation>
    <scope>NUCLEOTIDE SEQUENCE [LARGE SCALE GENOMIC DNA]</scope>
    <source>
        <strain evidence="7 9">DSM 100205</strain>
    </source>
</reference>
<evidence type="ECO:0008006" key="11">
    <source>
        <dbReference type="Google" id="ProtNLM"/>
    </source>
</evidence>
<evidence type="ECO:0000313" key="10">
    <source>
        <dbReference type="Proteomes" id="UP000471152"/>
    </source>
</evidence>
<name>A0A6P0HAT5_9ACTN</name>
<dbReference type="EMBL" id="JAAGWH010000054">
    <property type="protein sequence ID" value="NEK96053.1"/>
    <property type="molecule type" value="Genomic_DNA"/>
</dbReference>
<feature type="transmembrane region" description="Helical" evidence="6">
    <location>
        <begin position="409"/>
        <end position="429"/>
    </location>
</feature>
<comment type="caution">
    <text evidence="8">The sequence shown here is derived from an EMBL/GenBank/DDBJ whole genome shotgun (WGS) entry which is preliminary data.</text>
</comment>
<keyword evidence="9" id="KW-1185">Reference proteome</keyword>
<evidence type="ECO:0000256" key="4">
    <source>
        <dbReference type="ARBA" id="ARBA00022989"/>
    </source>
</evidence>
<keyword evidence="4 6" id="KW-1133">Transmembrane helix</keyword>
<dbReference type="RefSeq" id="WP_163612744.1">
    <property type="nucleotide sequence ID" value="NZ_JAAGWB010000056.1"/>
</dbReference>
<accession>A0A6P0HAT5</accession>
<feature type="transmembrane region" description="Helical" evidence="6">
    <location>
        <begin position="129"/>
        <end position="150"/>
    </location>
</feature>
<evidence type="ECO:0000256" key="6">
    <source>
        <dbReference type="SAM" id="Phobius"/>
    </source>
</evidence>
<feature type="transmembrane region" description="Helical" evidence="6">
    <location>
        <begin position="353"/>
        <end position="374"/>
    </location>
</feature>
<evidence type="ECO:0000313" key="7">
    <source>
        <dbReference type="EMBL" id="NEK96053.1"/>
    </source>
</evidence>
<dbReference type="Proteomes" id="UP000468828">
    <property type="component" value="Unassembled WGS sequence"/>
</dbReference>
<dbReference type="InterPro" id="IPR050833">
    <property type="entry name" value="Poly_Biosynth_Transport"/>
</dbReference>
<feature type="transmembrane region" description="Helical" evidence="6">
    <location>
        <begin position="381"/>
        <end position="403"/>
    </location>
</feature>
<proteinExistence type="predicted"/>
<evidence type="ECO:0000256" key="2">
    <source>
        <dbReference type="ARBA" id="ARBA00022475"/>
    </source>
</evidence>
<keyword evidence="3 6" id="KW-0812">Transmembrane</keyword>
<feature type="transmembrane region" description="Helical" evidence="6">
    <location>
        <begin position="311"/>
        <end position="333"/>
    </location>
</feature>
<evidence type="ECO:0000256" key="1">
    <source>
        <dbReference type="ARBA" id="ARBA00004651"/>
    </source>
</evidence>
<dbReference type="PANTHER" id="PTHR30250">
    <property type="entry name" value="PST FAMILY PREDICTED COLANIC ACID TRANSPORTER"/>
    <property type="match status" value="1"/>
</dbReference>
<feature type="transmembrane region" description="Helical" evidence="6">
    <location>
        <begin position="20"/>
        <end position="43"/>
    </location>
</feature>
<comment type="subcellular location">
    <subcellularLocation>
        <location evidence="1">Cell membrane</location>
        <topology evidence="1">Multi-pass membrane protein</topology>
    </subcellularLocation>
</comment>
<dbReference type="Proteomes" id="UP000471152">
    <property type="component" value="Unassembled WGS sequence"/>
</dbReference>
<feature type="transmembrane region" description="Helical" evidence="6">
    <location>
        <begin position="188"/>
        <end position="210"/>
    </location>
</feature>
<evidence type="ECO:0000256" key="5">
    <source>
        <dbReference type="ARBA" id="ARBA00023136"/>
    </source>
</evidence>
<keyword evidence="5 6" id="KW-0472">Membrane</keyword>
<reference evidence="8 10" key="2">
    <citation type="submission" date="2020-02" db="EMBL/GenBank/DDBJ databases">
        <title>The WGS of Modestobacter muralis DSM 100205.</title>
        <authorList>
            <person name="Jiang Z."/>
        </authorList>
    </citation>
    <scope>NUCLEOTIDE SEQUENCE [LARGE SCALE GENOMIC DNA]</scope>
    <source>
        <strain evidence="8 10">DSM 100205</strain>
    </source>
</reference>
<sequence length="451" mass="44438">MRGETTAGTGSAPPTAPRRVGAGSVGWVAVCIILSGVATYAYLALVARALPVADYGWFGSYWSLALVIGFGAFLPVELELARLVQLRPPGARVPAGAPVALAGLALVSAAVLLLAAPALVPALGGQTGFLVALLCVCAVSAGQFLLRGLLLGTGRLGLHGTVLLLDSGLRVLLAAGLTWVAPDAGGAAYAWTLVAAMALAHLPLLGWVLLRRRRAAPVPVPVPGPAGPRPFLGAVGPLLIGTLCAQVLLNAAPVLVTGAAGAGEAVLAAQFVASYTLVRLPLFVAVPLQSALIPVLTRVQAEGDGARLRAAVVRGLAVLAAAAVLALGVGLWLGPPVVGLVFGDGYALPGSEIALLAVGSVAHLGLLVASQALVAGARHRAVAAVWLSGLAAAAVVFVLVPGLVLRSGLAFTVGSTVALLVAAAVLLTARSPAGGGTASVAAAAARGGSPA</sequence>
<evidence type="ECO:0000313" key="8">
    <source>
        <dbReference type="EMBL" id="NEN52941.1"/>
    </source>
</evidence>
<dbReference type="EMBL" id="JAAGWB010000056">
    <property type="protein sequence ID" value="NEN52941.1"/>
    <property type="molecule type" value="Genomic_DNA"/>
</dbReference>
<protein>
    <recommendedName>
        <fullName evidence="11">Polysaccharide biosynthesis protein</fullName>
    </recommendedName>
</protein>
<gene>
    <name evidence="8" type="ORF">G3R41_18710</name>
    <name evidence="7" type="ORF">GCU67_18060</name>
</gene>
<feature type="transmembrane region" description="Helical" evidence="6">
    <location>
        <begin position="55"/>
        <end position="76"/>
    </location>
</feature>
<evidence type="ECO:0000256" key="3">
    <source>
        <dbReference type="ARBA" id="ARBA00022692"/>
    </source>
</evidence>
<dbReference type="AlphaFoldDB" id="A0A6P0HAT5"/>